<dbReference type="InterPro" id="IPR037171">
    <property type="entry name" value="NagB/RpiA_transferase-like"/>
</dbReference>
<dbReference type="GO" id="GO:0009396">
    <property type="term" value="P:folic acid-containing compound biosynthetic process"/>
    <property type="evidence" value="ECO:0007669"/>
    <property type="project" value="TreeGrafter"/>
</dbReference>
<dbReference type="Pfam" id="PF01812">
    <property type="entry name" value="5-FTHF_cyc-lig"/>
    <property type="match status" value="1"/>
</dbReference>
<dbReference type="EC" id="6.3.3.2" evidence="4"/>
<evidence type="ECO:0000256" key="4">
    <source>
        <dbReference type="RuleBase" id="RU361279"/>
    </source>
</evidence>
<sequence>MGNDVDFPRDEPSEYSSPACFLHELDPDFAGTNNAGTDGAVGVIRWRKFERPRLIEMRKAIAADDRKSMDTVLAAKLSRLLSSPGGRVVSIYWPMKGEPNLIPWVKNSLPDGGTVALPVVVSKGAPMEFRSWSPGEPLIRGVWNIPVPESGVTVVPDVVIAPVVGFDKRGYRLGYGGGYFDRTLAALARKPYVIGIGYAQAEIETIYPMEHDIPMDVILTEKSCTAYAPSSRLASTLDIADSRSV</sequence>
<dbReference type="Gene3D" id="3.40.50.10420">
    <property type="entry name" value="NagB/RpiA/CoA transferase-like"/>
    <property type="match status" value="1"/>
</dbReference>
<proteinExistence type="inferred from homology"/>
<dbReference type="GO" id="GO:0005524">
    <property type="term" value="F:ATP binding"/>
    <property type="evidence" value="ECO:0007669"/>
    <property type="project" value="UniProtKB-KW"/>
</dbReference>
<comment type="caution">
    <text evidence="5">The sequence shown here is derived from an EMBL/GenBank/DDBJ whole genome shotgun (WGS) entry which is preliminary data.</text>
</comment>
<dbReference type="PANTHER" id="PTHR23407:SF1">
    <property type="entry name" value="5-FORMYLTETRAHYDROFOLATE CYCLO-LIGASE"/>
    <property type="match status" value="1"/>
</dbReference>
<dbReference type="EMBL" id="BMJJ01000014">
    <property type="protein sequence ID" value="GGD38115.1"/>
    <property type="molecule type" value="Genomic_DNA"/>
</dbReference>
<dbReference type="AlphaFoldDB" id="A0A916YBJ7"/>
<evidence type="ECO:0000313" key="6">
    <source>
        <dbReference type="Proteomes" id="UP000613160"/>
    </source>
</evidence>
<dbReference type="GO" id="GO:0046872">
    <property type="term" value="F:metal ion binding"/>
    <property type="evidence" value="ECO:0007669"/>
    <property type="project" value="UniProtKB-KW"/>
</dbReference>
<reference evidence="5" key="1">
    <citation type="journal article" date="2014" name="Int. J. Syst. Evol. Microbiol.">
        <title>Complete genome sequence of Corynebacterium casei LMG S-19264T (=DSM 44701T), isolated from a smear-ripened cheese.</title>
        <authorList>
            <consortium name="US DOE Joint Genome Institute (JGI-PGF)"/>
            <person name="Walter F."/>
            <person name="Albersmeier A."/>
            <person name="Kalinowski J."/>
            <person name="Ruckert C."/>
        </authorList>
    </citation>
    <scope>NUCLEOTIDE SEQUENCE</scope>
    <source>
        <strain evidence="5">CGMCC 1.15493</strain>
    </source>
</reference>
<dbReference type="InterPro" id="IPR002698">
    <property type="entry name" value="FTHF_cligase"/>
</dbReference>
<dbReference type="RefSeq" id="WP_188854793.1">
    <property type="nucleotide sequence ID" value="NZ_BMJJ01000014.1"/>
</dbReference>
<dbReference type="GO" id="GO:0035999">
    <property type="term" value="P:tetrahydrofolate interconversion"/>
    <property type="evidence" value="ECO:0007669"/>
    <property type="project" value="TreeGrafter"/>
</dbReference>
<evidence type="ECO:0000313" key="5">
    <source>
        <dbReference type="EMBL" id="GGD38115.1"/>
    </source>
</evidence>
<gene>
    <name evidence="5" type="ORF">GCM10011335_46050</name>
</gene>
<protein>
    <recommendedName>
        <fullName evidence="4">5-formyltetrahydrofolate cyclo-ligase</fullName>
        <ecNumber evidence="4">6.3.3.2</ecNumber>
    </recommendedName>
</protein>
<dbReference type="NCBIfam" id="TIGR02727">
    <property type="entry name" value="MTHFS_bact"/>
    <property type="match status" value="1"/>
</dbReference>
<dbReference type="GO" id="GO:0030272">
    <property type="term" value="F:5-formyltetrahydrofolate cyclo-ligase activity"/>
    <property type="evidence" value="ECO:0007669"/>
    <property type="project" value="UniProtKB-EC"/>
</dbReference>
<comment type="catalytic activity">
    <reaction evidence="4">
        <text>(6S)-5-formyl-5,6,7,8-tetrahydrofolate + ATP = (6R)-5,10-methenyltetrahydrofolate + ADP + phosphate</text>
        <dbReference type="Rhea" id="RHEA:10488"/>
        <dbReference type="ChEBI" id="CHEBI:30616"/>
        <dbReference type="ChEBI" id="CHEBI:43474"/>
        <dbReference type="ChEBI" id="CHEBI:57455"/>
        <dbReference type="ChEBI" id="CHEBI:57457"/>
        <dbReference type="ChEBI" id="CHEBI:456216"/>
        <dbReference type="EC" id="6.3.3.2"/>
    </reaction>
</comment>
<keyword evidence="3 4" id="KW-0067">ATP-binding</keyword>
<dbReference type="Proteomes" id="UP000613160">
    <property type="component" value="Unassembled WGS sequence"/>
</dbReference>
<comment type="cofactor">
    <cofactor evidence="4">
        <name>Mg(2+)</name>
        <dbReference type="ChEBI" id="CHEBI:18420"/>
    </cofactor>
</comment>
<dbReference type="InterPro" id="IPR024185">
    <property type="entry name" value="FTHF_cligase-like_sf"/>
</dbReference>
<keyword evidence="6" id="KW-1185">Reference proteome</keyword>
<name>A0A916YBJ7_9HYPH</name>
<dbReference type="SUPFAM" id="SSF100950">
    <property type="entry name" value="NagB/RpiA/CoA transferase-like"/>
    <property type="match status" value="1"/>
</dbReference>
<evidence type="ECO:0000256" key="3">
    <source>
        <dbReference type="ARBA" id="ARBA00022840"/>
    </source>
</evidence>
<comment type="similarity">
    <text evidence="1 4">Belongs to the 5-formyltetrahydrofolate cyclo-ligase family.</text>
</comment>
<reference evidence="5" key="2">
    <citation type="submission" date="2020-09" db="EMBL/GenBank/DDBJ databases">
        <authorList>
            <person name="Sun Q."/>
            <person name="Zhou Y."/>
        </authorList>
    </citation>
    <scope>NUCLEOTIDE SEQUENCE</scope>
    <source>
        <strain evidence="5">CGMCC 1.15493</strain>
    </source>
</reference>
<keyword evidence="4" id="KW-0479">Metal-binding</keyword>
<dbReference type="PANTHER" id="PTHR23407">
    <property type="entry name" value="ATPASE INHIBITOR/5-FORMYLTETRAHYDROFOLATE CYCLO-LIGASE"/>
    <property type="match status" value="1"/>
</dbReference>
<organism evidence="5 6">
    <name type="scientific">Aureimonas glaciei</name>
    <dbReference type="NCBI Taxonomy" id="1776957"/>
    <lineage>
        <taxon>Bacteria</taxon>
        <taxon>Pseudomonadati</taxon>
        <taxon>Pseudomonadota</taxon>
        <taxon>Alphaproteobacteria</taxon>
        <taxon>Hyphomicrobiales</taxon>
        <taxon>Aurantimonadaceae</taxon>
        <taxon>Aureimonas</taxon>
    </lineage>
</organism>
<evidence type="ECO:0000256" key="2">
    <source>
        <dbReference type="ARBA" id="ARBA00022741"/>
    </source>
</evidence>
<evidence type="ECO:0000256" key="1">
    <source>
        <dbReference type="ARBA" id="ARBA00010638"/>
    </source>
</evidence>
<keyword evidence="2 4" id="KW-0547">Nucleotide-binding</keyword>
<keyword evidence="4" id="KW-0460">Magnesium</keyword>
<accession>A0A916YBJ7</accession>